<dbReference type="OrthoDB" id="9975756at2"/>
<gene>
    <name evidence="1" type="ORF">C3E78_02330</name>
</gene>
<dbReference type="KEGG" id="aez:C3E78_02330"/>
<proteinExistence type="predicted"/>
<accession>A0A5F2EXL2</accession>
<dbReference type="Proteomes" id="UP000244384">
    <property type="component" value="Chromosome"/>
</dbReference>
<dbReference type="AlphaFoldDB" id="A0A2S0WIU1"/>
<evidence type="ECO:0000313" key="2">
    <source>
        <dbReference type="Proteomes" id="UP000244384"/>
    </source>
</evidence>
<protein>
    <submittedName>
        <fullName evidence="1">Uncharacterized protein</fullName>
    </submittedName>
</protein>
<dbReference type="EMBL" id="CP026952">
    <property type="protein sequence ID" value="AWB91150.1"/>
    <property type="molecule type" value="Genomic_DNA"/>
</dbReference>
<name>A0A2S0WIU1_9ACTN</name>
<evidence type="ECO:0000313" key="1">
    <source>
        <dbReference type="EMBL" id="AWB91150.1"/>
    </source>
</evidence>
<reference evidence="2" key="1">
    <citation type="submission" date="2018-01" db="EMBL/GenBank/DDBJ databases">
        <authorList>
            <person name="Li J."/>
        </authorList>
    </citation>
    <scope>NUCLEOTIDE SEQUENCE [LARGE SCALE GENOMIC DNA]</scope>
    <source>
        <strain evidence="2">592</strain>
    </source>
</reference>
<dbReference type="RefSeq" id="WP_108576796.1">
    <property type="nucleotide sequence ID" value="NZ_CP026952.1"/>
</dbReference>
<sequence length="342" mass="37280">MSTSPETNYAINITGAILRGHDFDDAVEMMLELDQELSLIPARSRADIVAAADHLRDRAGAIGYVTTRKVIDNAAALIAAAAAVDKSRVSQFNTPDQAAKIHLYRNLLLAAVLAASRSTLANKSEAEQLASEIPSLRQRTAGLTRSYTDDETLLLRMWALTLSQVGGADGRRAACVYAQCDAGLYPSETPKILRQSLDLTPGNGLIEAPGMDHGVTSRILELDEFNIRVIAEYMDLTDDAPHERLTYRPRTEEFNSKRASSSVSGILDRQRAAVGLAHGDTTVSSITMWRAVHTQLTSGMSAAVEVCGRPDADSYLRFTRTRRNPQRTRGGTSRPLVPLNRC</sequence>
<organism evidence="1 2">
    <name type="scientific">Aeromicrobium chenweiae</name>
    <dbReference type="NCBI Taxonomy" id="2079793"/>
    <lineage>
        <taxon>Bacteria</taxon>
        <taxon>Bacillati</taxon>
        <taxon>Actinomycetota</taxon>
        <taxon>Actinomycetes</taxon>
        <taxon>Propionibacteriales</taxon>
        <taxon>Nocardioidaceae</taxon>
        <taxon>Aeromicrobium</taxon>
    </lineage>
</organism>
<keyword evidence="2" id="KW-1185">Reference proteome</keyword>
<accession>A0A2S0WIU1</accession>